<dbReference type="EMBL" id="ML735002">
    <property type="protein sequence ID" value="KAB8202611.1"/>
    <property type="molecule type" value="Genomic_DNA"/>
</dbReference>
<sequence>MSWLKLHPLSSLDTRDDKTNESRVCSDTESIYSNECASNRGYRTYDTLTVTRVLEQHGIPCCLVGVAALVFYGASRVRDYRLVKPWPHYSPYSLIQPVKSRGINYYFFLVPSVHVYIDCDSSNFTRSPRDTCDMLQLYDVIDGTNAKEKNKRGEEFGGRQRNKREMWQSLVHTKGDRLDWTKPKDVSITQHRVIGAPDP</sequence>
<keyword evidence="2" id="KW-1185">Reference proteome</keyword>
<protein>
    <submittedName>
        <fullName evidence="1">Uncharacterized protein</fullName>
    </submittedName>
</protein>
<organism evidence="1 2">
    <name type="scientific">Aspergillus parasiticus</name>
    <dbReference type="NCBI Taxonomy" id="5067"/>
    <lineage>
        <taxon>Eukaryota</taxon>
        <taxon>Fungi</taxon>
        <taxon>Dikarya</taxon>
        <taxon>Ascomycota</taxon>
        <taxon>Pezizomycotina</taxon>
        <taxon>Eurotiomycetes</taxon>
        <taxon>Eurotiomycetidae</taxon>
        <taxon>Eurotiales</taxon>
        <taxon>Aspergillaceae</taxon>
        <taxon>Aspergillus</taxon>
        <taxon>Aspergillus subgen. Circumdati</taxon>
    </lineage>
</organism>
<dbReference type="Proteomes" id="UP000326532">
    <property type="component" value="Unassembled WGS sequence"/>
</dbReference>
<reference evidence="1 2" key="1">
    <citation type="submission" date="2019-04" db="EMBL/GenBank/DDBJ databases">
        <title>Fungal friends and foes A comparative genomics study of 23 Aspergillus species from section Flavi.</title>
        <authorList>
            <consortium name="DOE Joint Genome Institute"/>
            <person name="Kjaerbolling I."/>
            <person name="Vesth T.C."/>
            <person name="Frisvad J.C."/>
            <person name="Nybo J.L."/>
            <person name="Theobald S."/>
            <person name="Kildgaard S."/>
            <person name="Petersen T.I."/>
            <person name="Kuo A."/>
            <person name="Sato A."/>
            <person name="Lyhne E.K."/>
            <person name="Kogle M.E."/>
            <person name="Wiebenga A."/>
            <person name="Kun R.S."/>
            <person name="Lubbers R.J."/>
            <person name="Makela M.R."/>
            <person name="Barry K."/>
            <person name="Chovatia M."/>
            <person name="Clum A."/>
            <person name="Daum C."/>
            <person name="Haridas S."/>
            <person name="He G."/>
            <person name="LaButti K."/>
            <person name="Lipzen A."/>
            <person name="Mondo S."/>
            <person name="Pangilinan J."/>
            <person name="Riley R."/>
            <person name="Salamov A."/>
            <person name="Simmons B.A."/>
            <person name="Magnuson J.K."/>
            <person name="Henrissat B."/>
            <person name="Mortensen U.H."/>
            <person name="Larsen T.O."/>
            <person name="De vries R.P."/>
            <person name="Grigoriev I.V."/>
            <person name="Machida M."/>
            <person name="Baker S.E."/>
            <person name="Andersen M.R."/>
        </authorList>
    </citation>
    <scope>NUCLEOTIDE SEQUENCE [LARGE SCALE GENOMIC DNA]</scope>
    <source>
        <strain evidence="1 2">CBS 117618</strain>
    </source>
</reference>
<dbReference type="VEuPathDB" id="FungiDB:BDV34DRAFT_215401"/>
<evidence type="ECO:0000313" key="2">
    <source>
        <dbReference type="Proteomes" id="UP000326532"/>
    </source>
</evidence>
<name>A0A5N6DBY7_ASPPA</name>
<evidence type="ECO:0000313" key="1">
    <source>
        <dbReference type="EMBL" id="KAB8202611.1"/>
    </source>
</evidence>
<proteinExistence type="predicted"/>
<dbReference type="AlphaFoldDB" id="A0A5N6DBY7"/>
<gene>
    <name evidence="1" type="ORF">BDV34DRAFT_215401</name>
</gene>
<accession>A0A5N6DBY7</accession>